<organism evidence="7 8">
    <name type="scientific">Microbacterium rhizosphaerae</name>
    <dbReference type="NCBI Taxonomy" id="1678237"/>
    <lineage>
        <taxon>Bacteria</taxon>
        <taxon>Bacillati</taxon>
        <taxon>Actinomycetota</taxon>
        <taxon>Actinomycetes</taxon>
        <taxon>Micrococcales</taxon>
        <taxon>Microbacteriaceae</taxon>
        <taxon>Microbacterium</taxon>
    </lineage>
</organism>
<feature type="transmembrane region" description="Helical" evidence="6">
    <location>
        <begin position="69"/>
        <end position="86"/>
    </location>
</feature>
<feature type="transmembrane region" description="Helical" evidence="6">
    <location>
        <begin position="236"/>
        <end position="257"/>
    </location>
</feature>
<evidence type="ECO:0000256" key="3">
    <source>
        <dbReference type="ARBA" id="ARBA00022692"/>
    </source>
</evidence>
<proteinExistence type="predicted"/>
<keyword evidence="5 6" id="KW-0472">Membrane</keyword>
<evidence type="ECO:0000256" key="1">
    <source>
        <dbReference type="ARBA" id="ARBA00004651"/>
    </source>
</evidence>
<dbReference type="Proteomes" id="UP001323798">
    <property type="component" value="Chromosome"/>
</dbReference>
<dbReference type="InterPro" id="IPR001851">
    <property type="entry name" value="ABC_transp_permease"/>
</dbReference>
<feature type="transmembrane region" description="Helical" evidence="6">
    <location>
        <begin position="131"/>
        <end position="154"/>
    </location>
</feature>
<dbReference type="CDD" id="cd06579">
    <property type="entry name" value="TM_PBP1_transp_AraH_like"/>
    <property type="match status" value="1"/>
</dbReference>
<dbReference type="Pfam" id="PF02653">
    <property type="entry name" value="BPD_transp_2"/>
    <property type="match status" value="1"/>
</dbReference>
<gene>
    <name evidence="7" type="ORF">SM116_16430</name>
</gene>
<keyword evidence="2" id="KW-1003">Cell membrane</keyword>
<evidence type="ECO:0000256" key="2">
    <source>
        <dbReference type="ARBA" id="ARBA00022475"/>
    </source>
</evidence>
<sequence>MSTTAPTTTATSAVVVHRQEQFDQSAWYRLIRRDEVGIFAATVVLILAAAIFAPHFLDADNLLSIAQQIAIIAIVAAGMTYVIVVGEIDLSVGSQYGFLAVFFAWSIHDWGIPAGAAIPATLILGLGTGALNGVVTTIFGIPSFVVTLAALAVYRGAALLLSEGVPIIASKNEVFRAITSGYLFPGLSAQTLWMILLLLVLGVVLAFTRFGSNVYSVGGNRSAAADAGIDVNVTKIICFALTGFLCAVAALLLTGWLGSGNPLTGTGFELSVIAAVVVGGASLTGGKGTIVGTFLGAVVAGVLNNALILAGISNNWQQVATGLLIVVAVFINRLVAKRTGADLRT</sequence>
<feature type="transmembrane region" description="Helical" evidence="6">
    <location>
        <begin position="318"/>
        <end position="336"/>
    </location>
</feature>
<comment type="subcellular location">
    <subcellularLocation>
        <location evidence="1">Cell membrane</location>
        <topology evidence="1">Multi-pass membrane protein</topology>
    </subcellularLocation>
</comment>
<feature type="transmembrane region" description="Helical" evidence="6">
    <location>
        <begin position="263"/>
        <end position="283"/>
    </location>
</feature>
<dbReference type="RefSeq" id="WP_320942044.1">
    <property type="nucleotide sequence ID" value="NZ_BAABEU010000001.1"/>
</dbReference>
<protein>
    <submittedName>
        <fullName evidence="7">ABC transporter permease</fullName>
    </submittedName>
</protein>
<feature type="transmembrane region" description="Helical" evidence="6">
    <location>
        <begin position="98"/>
        <end position="124"/>
    </location>
</feature>
<evidence type="ECO:0000256" key="6">
    <source>
        <dbReference type="SAM" id="Phobius"/>
    </source>
</evidence>
<keyword evidence="4 6" id="KW-1133">Transmembrane helix</keyword>
<keyword evidence="3 6" id="KW-0812">Transmembrane</keyword>
<evidence type="ECO:0000313" key="7">
    <source>
        <dbReference type="EMBL" id="WPR89328.1"/>
    </source>
</evidence>
<keyword evidence="8" id="KW-1185">Reference proteome</keyword>
<feature type="transmembrane region" description="Helical" evidence="6">
    <location>
        <begin position="36"/>
        <end position="57"/>
    </location>
</feature>
<feature type="transmembrane region" description="Helical" evidence="6">
    <location>
        <begin position="290"/>
        <end position="312"/>
    </location>
</feature>
<dbReference type="PANTHER" id="PTHR32196">
    <property type="entry name" value="ABC TRANSPORTER PERMEASE PROTEIN YPHD-RELATED-RELATED"/>
    <property type="match status" value="1"/>
</dbReference>
<dbReference type="EMBL" id="CP139368">
    <property type="protein sequence ID" value="WPR89328.1"/>
    <property type="molecule type" value="Genomic_DNA"/>
</dbReference>
<evidence type="ECO:0000256" key="5">
    <source>
        <dbReference type="ARBA" id="ARBA00023136"/>
    </source>
</evidence>
<evidence type="ECO:0000256" key="4">
    <source>
        <dbReference type="ARBA" id="ARBA00022989"/>
    </source>
</evidence>
<name>A0ABZ0SNB9_9MICO</name>
<feature type="transmembrane region" description="Helical" evidence="6">
    <location>
        <begin position="192"/>
        <end position="215"/>
    </location>
</feature>
<evidence type="ECO:0000313" key="8">
    <source>
        <dbReference type="Proteomes" id="UP001323798"/>
    </source>
</evidence>
<accession>A0ABZ0SNB9</accession>
<reference evidence="7 8" key="1">
    <citation type="submission" date="2023-11" db="EMBL/GenBank/DDBJ databases">
        <title>Genome sequence of Microbacterium rhizosphaerae KACC 19337.</title>
        <authorList>
            <person name="Choi H."/>
            <person name="Kim S."/>
            <person name="Kim Y."/>
            <person name="Kwon S.-W."/>
            <person name="Heo J."/>
        </authorList>
    </citation>
    <scope>NUCLEOTIDE SEQUENCE [LARGE SCALE GENOMIC DNA]</scope>
    <source>
        <strain evidence="7 8">KACC 19337</strain>
    </source>
</reference>